<dbReference type="Pfam" id="PF06445">
    <property type="entry name" value="GyrI-like"/>
    <property type="match status" value="1"/>
</dbReference>
<dbReference type="RefSeq" id="WP_115456443.1">
    <property type="nucleotide sequence ID" value="NZ_QRAP01000001.1"/>
</dbReference>
<proteinExistence type="predicted"/>
<gene>
    <name evidence="2" type="ORF">C8D90_10174</name>
</gene>
<sequence>MERKLIEPLTVAYVERVLTIPDIKILSMVCGKLIETELRRQDISVTGPWIFVANNLPHDGKTLFTMRFCLPVSEGINDSGEVKSGILPGGTCISSCYTGNLRSLFTRGYAPVVRYLKGNRIPVTGESREVYHNWFGAGSEENNIELQFFIR</sequence>
<dbReference type="InterPro" id="IPR010499">
    <property type="entry name" value="AraC_E-bd"/>
</dbReference>
<evidence type="ECO:0000313" key="2">
    <source>
        <dbReference type="EMBL" id="RDK96645.1"/>
    </source>
</evidence>
<dbReference type="InterPro" id="IPR029442">
    <property type="entry name" value="GyrI-like"/>
</dbReference>
<dbReference type="EMBL" id="QRAP01000001">
    <property type="protein sequence ID" value="RDK96645.1"/>
    <property type="molecule type" value="Genomic_DNA"/>
</dbReference>
<dbReference type="SMART" id="SM00871">
    <property type="entry name" value="AraC_E_bind"/>
    <property type="match status" value="1"/>
</dbReference>
<dbReference type="Proteomes" id="UP000254848">
    <property type="component" value="Unassembled WGS sequence"/>
</dbReference>
<keyword evidence="3" id="KW-1185">Reference proteome</keyword>
<feature type="domain" description="AraC effector-binding" evidence="1">
    <location>
        <begin position="1"/>
        <end position="151"/>
    </location>
</feature>
<protein>
    <submittedName>
        <fullName evidence="2">GyrI-like small molecule binding protein</fullName>
    </submittedName>
</protein>
<dbReference type="InterPro" id="IPR011256">
    <property type="entry name" value="Reg_factor_effector_dom_sf"/>
</dbReference>
<dbReference type="OrthoDB" id="7914880at2"/>
<evidence type="ECO:0000313" key="3">
    <source>
        <dbReference type="Proteomes" id="UP000254848"/>
    </source>
</evidence>
<accession>A0A370R3L5</accession>
<dbReference type="SUPFAM" id="SSF55136">
    <property type="entry name" value="Probable bacterial effector-binding domain"/>
    <property type="match status" value="1"/>
</dbReference>
<evidence type="ECO:0000259" key="1">
    <source>
        <dbReference type="SMART" id="SM00871"/>
    </source>
</evidence>
<comment type="caution">
    <text evidence="2">The sequence shown here is derived from an EMBL/GenBank/DDBJ whole genome shotgun (WGS) entry which is preliminary data.</text>
</comment>
<name>A0A370R3L5_9GAMM</name>
<reference evidence="2 3" key="1">
    <citation type="submission" date="2018-07" db="EMBL/GenBank/DDBJ databases">
        <title>Genomic Encyclopedia of Type Strains, Phase IV (KMG-IV): sequencing the most valuable type-strain genomes for metagenomic binning, comparative biology and taxonomic classification.</title>
        <authorList>
            <person name="Goeker M."/>
        </authorList>
    </citation>
    <scope>NUCLEOTIDE SEQUENCE [LARGE SCALE GENOMIC DNA]</scope>
    <source>
        <strain evidence="2 3">DSM 103736</strain>
    </source>
</reference>
<organism evidence="2 3">
    <name type="scientific">Enterobacillus tribolii</name>
    <dbReference type="NCBI Taxonomy" id="1487935"/>
    <lineage>
        <taxon>Bacteria</taxon>
        <taxon>Pseudomonadati</taxon>
        <taxon>Pseudomonadota</taxon>
        <taxon>Gammaproteobacteria</taxon>
        <taxon>Enterobacterales</taxon>
        <taxon>Hafniaceae</taxon>
        <taxon>Enterobacillus</taxon>
    </lineage>
</organism>
<dbReference type="Gene3D" id="3.20.80.10">
    <property type="entry name" value="Regulatory factor, effector binding domain"/>
    <property type="match status" value="1"/>
</dbReference>
<dbReference type="AlphaFoldDB" id="A0A370R3L5"/>